<sequence>MPKRGSTLQDLKDEDYDEGGPVMKRSRDSTSSQSQEPQQGSRTQRQAAAKCGDTLKGIAAEALSHVTPAKKQFPSSKHVPGSMDALRVSQRKRSSLAKNDSEEVKKLVDTSKAAEQEALLGTPDIILASSNALNITVHKLVQENGRLKAANTELVTANTRLIQDNDRMKKANAELATRVKTATQAKAKGEQDAYQANQDSEGRSSFLLTQVAEVQAQKNELRTKNKTLMEEKSGLIREQETLVARIKKLEAQVNSGKEQVAEVEKLRAEVKAKQALVDRYAKKISIIAGEAKLA</sequence>
<gene>
    <name evidence="1" type="ORF">LTR37_000445</name>
</gene>
<accession>A0ACC3NYV5</accession>
<dbReference type="EMBL" id="JAUTXU010000002">
    <property type="protein sequence ID" value="KAK3725475.1"/>
    <property type="molecule type" value="Genomic_DNA"/>
</dbReference>
<dbReference type="Proteomes" id="UP001281147">
    <property type="component" value="Unassembled WGS sequence"/>
</dbReference>
<evidence type="ECO:0000313" key="2">
    <source>
        <dbReference type="Proteomes" id="UP001281147"/>
    </source>
</evidence>
<proteinExistence type="predicted"/>
<evidence type="ECO:0000313" key="1">
    <source>
        <dbReference type="EMBL" id="KAK3725475.1"/>
    </source>
</evidence>
<organism evidence="1 2">
    <name type="scientific">Vermiconidia calcicola</name>
    <dbReference type="NCBI Taxonomy" id="1690605"/>
    <lineage>
        <taxon>Eukaryota</taxon>
        <taxon>Fungi</taxon>
        <taxon>Dikarya</taxon>
        <taxon>Ascomycota</taxon>
        <taxon>Pezizomycotina</taxon>
        <taxon>Dothideomycetes</taxon>
        <taxon>Dothideomycetidae</taxon>
        <taxon>Mycosphaerellales</taxon>
        <taxon>Extremaceae</taxon>
        <taxon>Vermiconidia</taxon>
    </lineage>
</organism>
<keyword evidence="2" id="KW-1185">Reference proteome</keyword>
<name>A0ACC3NYV5_9PEZI</name>
<protein>
    <submittedName>
        <fullName evidence="1">Uncharacterized protein</fullName>
    </submittedName>
</protein>
<reference evidence="1" key="1">
    <citation type="submission" date="2023-07" db="EMBL/GenBank/DDBJ databases">
        <title>Black Yeasts Isolated from many extreme environments.</title>
        <authorList>
            <person name="Coleine C."/>
            <person name="Stajich J.E."/>
            <person name="Selbmann L."/>
        </authorList>
    </citation>
    <scope>NUCLEOTIDE SEQUENCE</scope>
    <source>
        <strain evidence="1">CCFEE 5714</strain>
    </source>
</reference>
<comment type="caution">
    <text evidence="1">The sequence shown here is derived from an EMBL/GenBank/DDBJ whole genome shotgun (WGS) entry which is preliminary data.</text>
</comment>